<dbReference type="InterPro" id="IPR014923">
    <property type="entry name" value="DUF1802"/>
</dbReference>
<evidence type="ECO:0000313" key="1">
    <source>
        <dbReference type="EMBL" id="SHO48055.1"/>
    </source>
</evidence>
<dbReference type="RefSeq" id="WP_245871964.1">
    <property type="nucleotide sequence ID" value="NZ_FRFC01000009.1"/>
</dbReference>
<dbReference type="AlphaFoldDB" id="A0A2H1EJM7"/>
<accession>A0A2H1EJM7</accession>
<dbReference type="Pfam" id="PF08819">
    <property type="entry name" value="DUF1802"/>
    <property type="match status" value="1"/>
</dbReference>
<dbReference type="EMBL" id="FRFC01000009">
    <property type="protein sequence ID" value="SHO48055.1"/>
    <property type="molecule type" value="Genomic_DNA"/>
</dbReference>
<reference evidence="2" key="1">
    <citation type="submission" date="2016-12" db="EMBL/GenBank/DDBJ databases">
        <authorList>
            <person name="Herbold C."/>
        </authorList>
    </citation>
    <scope>NUCLEOTIDE SEQUENCE [LARGE SCALE GENOMIC DNA]</scope>
</reference>
<dbReference type="InterPro" id="IPR008307">
    <property type="entry name" value="UCP018957"/>
</dbReference>
<evidence type="ECO:0008006" key="3">
    <source>
        <dbReference type="Google" id="ProtNLM"/>
    </source>
</evidence>
<gene>
    <name evidence="1" type="ORF">NSIN_80093</name>
</gene>
<organism evidence="1 2">
    <name type="scientific">Nitrosotalea sinensis</name>
    <dbReference type="NCBI Taxonomy" id="1499975"/>
    <lineage>
        <taxon>Archaea</taxon>
        <taxon>Nitrososphaerota</taxon>
        <taxon>Nitrososphaeria</taxon>
        <taxon>Nitrosotaleales</taxon>
        <taxon>Nitrosotaleaceae</taxon>
        <taxon>Nitrosotalea</taxon>
    </lineage>
</organism>
<evidence type="ECO:0000313" key="2">
    <source>
        <dbReference type="Proteomes" id="UP000232412"/>
    </source>
</evidence>
<name>A0A2H1EJM7_9ARCH</name>
<dbReference type="PIRSF" id="PIRSF018957">
    <property type="entry name" value="UCP018957"/>
    <property type="match status" value="1"/>
</dbReference>
<proteinExistence type="predicted"/>
<keyword evidence="2" id="KW-1185">Reference proteome</keyword>
<sequence>MMKALKEWATVVTALENGDQTVLLRKGGILETSSGFKVEDKKFLLFPTYEHQDNTSLKSQFYRYFADAREQKPQEGFNRITSYAEVVAERDISSMQKIEELSDFHIWSDSYMVERMNWMPQKPMTAIFLKTYKISPIEIPLLPEYHGCKSWIELNVNVQSGSAVLSEAELQEKLSKFRSITN</sequence>
<dbReference type="Proteomes" id="UP000232412">
    <property type="component" value="Unassembled WGS sequence"/>
</dbReference>
<protein>
    <recommendedName>
        <fullName evidence="3">DUF1802 family protein</fullName>
    </recommendedName>
</protein>